<dbReference type="AlphaFoldDB" id="A0A2T0TKL8"/>
<reference evidence="2 3" key="1">
    <citation type="submission" date="2018-03" db="EMBL/GenBank/DDBJ databases">
        <title>Genomic Encyclopedia of Archaeal and Bacterial Type Strains, Phase II (KMG-II): from individual species to whole genera.</title>
        <authorList>
            <person name="Goeker M."/>
        </authorList>
    </citation>
    <scope>NUCLEOTIDE SEQUENCE [LARGE SCALE GENOMIC DNA]</scope>
    <source>
        <strain evidence="2 3">DSM 44720</strain>
    </source>
</reference>
<dbReference type="SMART" id="SM00943">
    <property type="entry name" value="Prim-Pol"/>
    <property type="match status" value="1"/>
</dbReference>
<dbReference type="OrthoDB" id="3397040at2"/>
<comment type="caution">
    <text evidence="2">The sequence shown here is derived from an EMBL/GenBank/DDBJ whole genome shotgun (WGS) entry which is preliminary data.</text>
</comment>
<dbReference type="Proteomes" id="UP000239494">
    <property type="component" value="Unassembled WGS sequence"/>
</dbReference>
<protein>
    <submittedName>
        <fullName evidence="2">Bifunctional DNA primase/polymerase-like protein</fullName>
    </submittedName>
</protein>
<dbReference type="Pfam" id="PF09250">
    <property type="entry name" value="Prim-Pol"/>
    <property type="match status" value="1"/>
</dbReference>
<dbReference type="RefSeq" id="WP_106185274.1">
    <property type="nucleotide sequence ID" value="NZ_PVTF01000001.1"/>
</dbReference>
<dbReference type="InterPro" id="IPR015330">
    <property type="entry name" value="DNA_primase/pol_bifunc_N"/>
</dbReference>
<sequence>MEWSDSWRGAFRIELRAEAVGLAWHGWPVLPGTYPAGSQSGSVQWAGRGGVDTDGPVPVHRDWQERIGTKPEQVAAWWTGRSYSVLAATGHVLDAIEVSADLGRRAAMALRTIGLPVPIVATPAGQWMFLVESGQALRADLAAHNDIRLYGKGEYIALPPSPVQHGVVHWRVKPQICGWQLPVSRIVQDALVEAVQMPSLFESNAQRLVAAELG</sequence>
<evidence type="ECO:0000259" key="1">
    <source>
        <dbReference type="SMART" id="SM00943"/>
    </source>
</evidence>
<dbReference type="EMBL" id="PVTF01000001">
    <property type="protein sequence ID" value="PRY46213.1"/>
    <property type="molecule type" value="Genomic_DNA"/>
</dbReference>
<gene>
    <name evidence="2" type="ORF">CLV43_101485</name>
</gene>
<evidence type="ECO:0000313" key="3">
    <source>
        <dbReference type="Proteomes" id="UP000239494"/>
    </source>
</evidence>
<keyword evidence="3" id="KW-1185">Reference proteome</keyword>
<accession>A0A2T0TKL8</accession>
<name>A0A2T0TKL8_9PSEU</name>
<proteinExistence type="predicted"/>
<evidence type="ECO:0000313" key="2">
    <source>
        <dbReference type="EMBL" id="PRY46213.1"/>
    </source>
</evidence>
<organism evidence="2 3">
    <name type="scientific">Umezawaea tangerina</name>
    <dbReference type="NCBI Taxonomy" id="84725"/>
    <lineage>
        <taxon>Bacteria</taxon>
        <taxon>Bacillati</taxon>
        <taxon>Actinomycetota</taxon>
        <taxon>Actinomycetes</taxon>
        <taxon>Pseudonocardiales</taxon>
        <taxon>Pseudonocardiaceae</taxon>
        <taxon>Umezawaea</taxon>
    </lineage>
</organism>
<feature type="domain" description="DNA primase/polymerase bifunctional N-terminal" evidence="1">
    <location>
        <begin position="19"/>
        <end position="181"/>
    </location>
</feature>